<gene>
    <name evidence="1" type="ORF">DWU99_12395</name>
</gene>
<reference evidence="1 2" key="1">
    <citation type="submission" date="2018-07" db="EMBL/GenBank/DDBJ databases">
        <title>Dyella monticola sp. nov. and Dyella psychrodurans sp. nov. isolated from monsoon evergreen broad-leaved forest soil of Dinghu Mountain, China.</title>
        <authorList>
            <person name="Gao Z."/>
            <person name="Qiu L."/>
        </authorList>
    </citation>
    <scope>NUCLEOTIDE SEQUENCE [LARGE SCALE GENOMIC DNA]</scope>
    <source>
        <strain evidence="1 2">4MSK11</strain>
    </source>
</reference>
<evidence type="ECO:0000313" key="1">
    <source>
        <dbReference type="EMBL" id="RDS83336.1"/>
    </source>
</evidence>
<dbReference type="Pfam" id="PF07395">
    <property type="entry name" value="Mig-14"/>
    <property type="match status" value="1"/>
</dbReference>
<comment type="caution">
    <text evidence="1">The sequence shown here is derived from an EMBL/GenBank/DDBJ whole genome shotgun (WGS) entry which is preliminary data.</text>
</comment>
<keyword evidence="2" id="KW-1185">Reference proteome</keyword>
<accession>A0A370X4Q7</accession>
<proteinExistence type="predicted"/>
<dbReference type="AlphaFoldDB" id="A0A370X4Q7"/>
<protein>
    <submittedName>
        <fullName evidence="1">GNAT family N-acetyltransferase</fullName>
    </submittedName>
</protein>
<dbReference type="InterPro" id="IPR009977">
    <property type="entry name" value="Mig-14"/>
</dbReference>
<dbReference type="EMBL" id="QRBF01000004">
    <property type="protein sequence ID" value="RDS83336.1"/>
    <property type="molecule type" value="Genomic_DNA"/>
</dbReference>
<dbReference type="GO" id="GO:0016740">
    <property type="term" value="F:transferase activity"/>
    <property type="evidence" value="ECO:0007669"/>
    <property type="project" value="UniProtKB-KW"/>
</dbReference>
<dbReference type="SUPFAM" id="SSF55729">
    <property type="entry name" value="Acyl-CoA N-acyltransferases (Nat)"/>
    <property type="match status" value="1"/>
</dbReference>
<sequence>MVCEVAMFSRLRLGLRSANSDEIGAEDYARCYHTWGGSFIVHPDVLRYFEETHDVRVRYRGYFKRGECVGAVAVWGAFLAGDRLALDAYRLSDNEDFGYPVIYLPIDPGHQCTVLYKAKHLLSLQRPQIAGVLFNGLKEMSILRQIPEELPTGKKEYQIKARRFERLGGTVRDVQEFSGEEIADIYTDLFQQRWNHAPHAATSLGKTFSALKRFLFGKILWLDNRPVAIQINYRADTHRTICIDYINGGVDKTLKGLSPGSFLSYINGLNACEESRSSGKLLIYSYGRANNEYKDQWCHRVSRGVTGFWLP</sequence>
<organism evidence="1 2">
    <name type="scientific">Dyella psychrodurans</name>
    <dbReference type="NCBI Taxonomy" id="1927960"/>
    <lineage>
        <taxon>Bacteria</taxon>
        <taxon>Pseudomonadati</taxon>
        <taxon>Pseudomonadota</taxon>
        <taxon>Gammaproteobacteria</taxon>
        <taxon>Lysobacterales</taxon>
        <taxon>Rhodanobacteraceae</taxon>
        <taxon>Dyella</taxon>
    </lineage>
</organism>
<evidence type="ECO:0000313" key="2">
    <source>
        <dbReference type="Proteomes" id="UP000255334"/>
    </source>
</evidence>
<name>A0A370X4Q7_9GAMM</name>
<dbReference type="Proteomes" id="UP000255334">
    <property type="component" value="Unassembled WGS sequence"/>
</dbReference>
<dbReference type="InterPro" id="IPR016181">
    <property type="entry name" value="Acyl_CoA_acyltransferase"/>
</dbReference>
<keyword evidence="1" id="KW-0808">Transferase</keyword>